<feature type="transmembrane region" description="Helical" evidence="2">
    <location>
        <begin position="560"/>
        <end position="578"/>
    </location>
</feature>
<comment type="caution">
    <text evidence="3">The sequence shown here is derived from an EMBL/GenBank/DDBJ whole genome shotgun (WGS) entry which is preliminary data.</text>
</comment>
<feature type="region of interest" description="Disordered" evidence="1">
    <location>
        <begin position="347"/>
        <end position="388"/>
    </location>
</feature>
<sequence length="627" mass="68215">MENLFVHAHQPRISDAARAATAPDSAFMENYRQALLASPKYCTRADCCSFFTFEEDEVSGSSSADALPAANDVLRRDLEAGAADLRIPRDTEPRLSGLEYPLLLFADLPPLPDNETLSCLLEEFHHVFVSSSPFLQSMSLPRSGAPPYLILPMALLGAAISTNPEHSQWVKKLWRATEALLVGVLEVDNSLARSSDYLHAATLLMAYGVLQAHGQVWRKTQAYSGYLAAPLHKMRLKDIGSNTGSAAQRLVDLHGRGNIGTLGFYFLVDVLRAIHFNTPPSLTAAELSLPISRGHDFRPLYKTLVVDHKPLPVALSSDGYLLLLIALLSDIVSASHGFGSLTVHPSLSHQQTCPDQQSFPTRPPGADEPLFWSDEPTGGSRNPRESLRQESLNSAYCNPLLPFSATQEYFRIKKNLEKALDAWSVSVGLSGGGDVADKPTVVDSTIIPILHFCRMLLEAGPSIYLLPAVVGYTPIGVSSDSQDPGASFQRNLRSLDVQRAGFSFNNAVLSSAWQILESIEADHHHTGVDSGQSTSVGGSGGVDGGFDPMSRSDSSSITPIWYPLIVFYAALVVWARLLEDSSRKSSGGDVIFIARKKVLGTFQIELEQMKPTWGCTERMVAIIKSLK</sequence>
<name>A0A072PYC7_9EURO</name>
<feature type="compositionally biased region" description="Polar residues" evidence="1">
    <location>
        <begin position="347"/>
        <end position="360"/>
    </location>
</feature>
<accession>A0A072PYC7</accession>
<dbReference type="EMBL" id="AMGV01000002">
    <property type="protein sequence ID" value="KEF60625.1"/>
    <property type="molecule type" value="Genomic_DNA"/>
</dbReference>
<reference evidence="3 4" key="1">
    <citation type="submission" date="2013-03" db="EMBL/GenBank/DDBJ databases">
        <title>The Genome Sequence of Exophiala aquamarina CBS 119918.</title>
        <authorList>
            <consortium name="The Broad Institute Genomics Platform"/>
            <person name="Cuomo C."/>
            <person name="de Hoog S."/>
            <person name="Gorbushina A."/>
            <person name="Walker B."/>
            <person name="Young S.K."/>
            <person name="Zeng Q."/>
            <person name="Gargeya S."/>
            <person name="Fitzgerald M."/>
            <person name="Haas B."/>
            <person name="Abouelleil A."/>
            <person name="Allen A.W."/>
            <person name="Alvarado L."/>
            <person name="Arachchi H.M."/>
            <person name="Berlin A.M."/>
            <person name="Chapman S.B."/>
            <person name="Gainer-Dewar J."/>
            <person name="Goldberg J."/>
            <person name="Griggs A."/>
            <person name="Gujja S."/>
            <person name="Hansen M."/>
            <person name="Howarth C."/>
            <person name="Imamovic A."/>
            <person name="Ireland A."/>
            <person name="Larimer J."/>
            <person name="McCowan C."/>
            <person name="Murphy C."/>
            <person name="Pearson M."/>
            <person name="Poon T.W."/>
            <person name="Priest M."/>
            <person name="Roberts A."/>
            <person name="Saif S."/>
            <person name="Shea T."/>
            <person name="Sisk P."/>
            <person name="Sykes S."/>
            <person name="Wortman J."/>
            <person name="Nusbaum C."/>
            <person name="Birren B."/>
        </authorList>
    </citation>
    <scope>NUCLEOTIDE SEQUENCE [LARGE SCALE GENOMIC DNA]</scope>
    <source>
        <strain evidence="3 4">CBS 119918</strain>
    </source>
</reference>
<keyword evidence="2" id="KW-0472">Membrane</keyword>
<dbReference type="HOGENOM" id="CLU_509969_0_0_1"/>
<evidence type="ECO:0008006" key="5">
    <source>
        <dbReference type="Google" id="ProtNLM"/>
    </source>
</evidence>
<gene>
    <name evidence="3" type="ORF">A1O9_02186</name>
</gene>
<keyword evidence="2" id="KW-0812">Transmembrane</keyword>
<evidence type="ECO:0000313" key="4">
    <source>
        <dbReference type="Proteomes" id="UP000027920"/>
    </source>
</evidence>
<keyword evidence="4" id="KW-1185">Reference proteome</keyword>
<organism evidence="3 4">
    <name type="scientific">Exophiala aquamarina CBS 119918</name>
    <dbReference type="NCBI Taxonomy" id="1182545"/>
    <lineage>
        <taxon>Eukaryota</taxon>
        <taxon>Fungi</taxon>
        <taxon>Dikarya</taxon>
        <taxon>Ascomycota</taxon>
        <taxon>Pezizomycotina</taxon>
        <taxon>Eurotiomycetes</taxon>
        <taxon>Chaetothyriomycetidae</taxon>
        <taxon>Chaetothyriales</taxon>
        <taxon>Herpotrichiellaceae</taxon>
        <taxon>Exophiala</taxon>
    </lineage>
</organism>
<evidence type="ECO:0000256" key="2">
    <source>
        <dbReference type="SAM" id="Phobius"/>
    </source>
</evidence>
<keyword evidence="2" id="KW-1133">Transmembrane helix</keyword>
<dbReference type="AlphaFoldDB" id="A0A072PYC7"/>
<evidence type="ECO:0000256" key="1">
    <source>
        <dbReference type="SAM" id="MobiDB-lite"/>
    </source>
</evidence>
<evidence type="ECO:0000313" key="3">
    <source>
        <dbReference type="EMBL" id="KEF60625.1"/>
    </source>
</evidence>
<dbReference type="OrthoDB" id="4161325at2759"/>
<dbReference type="Proteomes" id="UP000027920">
    <property type="component" value="Unassembled WGS sequence"/>
</dbReference>
<dbReference type="VEuPathDB" id="FungiDB:A1O9_02186"/>
<feature type="region of interest" description="Disordered" evidence="1">
    <location>
        <begin position="525"/>
        <end position="547"/>
    </location>
</feature>
<protein>
    <recommendedName>
        <fullName evidence="5">Transcription factor domain-containing protein</fullName>
    </recommendedName>
</protein>
<dbReference type="RefSeq" id="XP_013263215.1">
    <property type="nucleotide sequence ID" value="XM_013407761.1"/>
</dbReference>
<dbReference type="GeneID" id="25277131"/>
<proteinExistence type="predicted"/>